<dbReference type="RefSeq" id="WP_067759436.1">
    <property type="nucleotide sequence ID" value="NZ_CP015772.1"/>
</dbReference>
<organism evidence="3 4">
    <name type="scientific">Niabella ginsenosidivorans</name>
    <dbReference type="NCBI Taxonomy" id="1176587"/>
    <lineage>
        <taxon>Bacteria</taxon>
        <taxon>Pseudomonadati</taxon>
        <taxon>Bacteroidota</taxon>
        <taxon>Chitinophagia</taxon>
        <taxon>Chitinophagales</taxon>
        <taxon>Chitinophagaceae</taxon>
        <taxon>Niabella</taxon>
    </lineage>
</organism>
<dbReference type="SUPFAM" id="SSF51445">
    <property type="entry name" value="(Trans)glycosidases"/>
    <property type="match status" value="1"/>
</dbReference>
<name>A0A1A9I7Q8_9BACT</name>
<gene>
    <name evidence="3" type="ORF">A8C56_18685</name>
</gene>
<evidence type="ECO:0000313" key="3">
    <source>
        <dbReference type="EMBL" id="ANH82731.1"/>
    </source>
</evidence>
<dbReference type="Pfam" id="PF16862">
    <property type="entry name" value="Glyco_hydro_79C"/>
    <property type="match status" value="1"/>
</dbReference>
<dbReference type="PANTHER" id="PTHR36183:SF2">
    <property type="entry name" value="BETA-GLUCURONIDASE C-TERMINAL DOMAIN-CONTAINING PROTEIN"/>
    <property type="match status" value="1"/>
</dbReference>
<reference evidence="3 4" key="1">
    <citation type="submission" date="2016-05" db="EMBL/GenBank/DDBJ databases">
        <title>Niabella ginsenosidivorans BS26 whole genome sequencing.</title>
        <authorList>
            <person name="Im W.T."/>
            <person name="Siddiqi M.Z."/>
        </authorList>
    </citation>
    <scope>NUCLEOTIDE SEQUENCE [LARGE SCALE GENOMIC DNA]</scope>
    <source>
        <strain evidence="3 4">BS26</strain>
    </source>
</reference>
<keyword evidence="4" id="KW-1185">Reference proteome</keyword>
<dbReference type="Gene3D" id="3.20.20.80">
    <property type="entry name" value="Glycosidases"/>
    <property type="match status" value="1"/>
</dbReference>
<dbReference type="InterPro" id="IPR017853">
    <property type="entry name" value="GH"/>
</dbReference>
<dbReference type="Proteomes" id="UP000077667">
    <property type="component" value="Chromosome"/>
</dbReference>
<accession>A0A1A9I7Q8</accession>
<feature type="domain" description="Beta-glucuronidase C-terminal" evidence="2">
    <location>
        <begin position="383"/>
        <end position="479"/>
    </location>
</feature>
<evidence type="ECO:0000313" key="4">
    <source>
        <dbReference type="Proteomes" id="UP000077667"/>
    </source>
</evidence>
<dbReference type="KEGG" id="nia:A8C56_18685"/>
<dbReference type="AlphaFoldDB" id="A0A1A9I7Q8"/>
<keyword evidence="1" id="KW-0732">Signal</keyword>
<dbReference type="PANTHER" id="PTHR36183">
    <property type="entry name" value="BETA-GLUCURONIDASE"/>
    <property type="match status" value="1"/>
</dbReference>
<feature type="signal peptide" evidence="1">
    <location>
        <begin position="1"/>
        <end position="26"/>
    </location>
</feature>
<proteinExistence type="predicted"/>
<dbReference type="EMBL" id="CP015772">
    <property type="protein sequence ID" value="ANH82731.1"/>
    <property type="molecule type" value="Genomic_DNA"/>
</dbReference>
<sequence>MKKLSPDFFARLALPVLILIASGAVASGQGAHSAPSVVEVNVSDAPGFRVPADFTGISFEADAALPNHRGVKGYLFSSANRQLIRLFVNSGIRILRVGGGTVDIYPEAAHDRAAIDSVFSFARAAGIKVIYSLPLLNANDTADALTAKYIWTHYRDYLVCFSIGNEPNCPPYKEAPVGAIKTYRQYIAAWKTFAATILKAVPGARFAGPDSGGWDWTEEFARDEKGSGRITMITHHQYPGGRPVVHNVPLTAQQAIDSMLSPKWLTGEYPYIYAHTGEKVAPYGFSCRMTEANDYLGGIAGASNAMSSALWALDYMHWQAARGLIGINFHNNQWLKTCTIYQGPSGELLANPKAHAIRAFDLVSGGRTEPVTISNPTGVNLTAYAIKGNRYLYITIINKEHGAGARNVYATISAKGFTGGKASAMFLTAPGNDAGATSGITLGGDSITNNRPWKGQWTSLGTERNGRYNVNLAVSSAVIVRLPLY</sequence>
<dbReference type="InterPro" id="IPR052974">
    <property type="entry name" value="GH79_Enzymes"/>
</dbReference>
<feature type="chain" id="PRO_5008389998" description="Beta-glucuronidase C-terminal domain-containing protein" evidence="1">
    <location>
        <begin position="27"/>
        <end position="485"/>
    </location>
</feature>
<dbReference type="STRING" id="1176587.A8C56_18685"/>
<dbReference type="OrthoDB" id="5166947at2"/>
<evidence type="ECO:0000259" key="2">
    <source>
        <dbReference type="Pfam" id="PF16862"/>
    </source>
</evidence>
<dbReference type="InterPro" id="IPR031728">
    <property type="entry name" value="GlcAase_C"/>
</dbReference>
<protein>
    <recommendedName>
        <fullName evidence="2">Beta-glucuronidase C-terminal domain-containing protein</fullName>
    </recommendedName>
</protein>
<dbReference type="InterPro" id="IPR013780">
    <property type="entry name" value="Glyco_hydro_b"/>
</dbReference>
<evidence type="ECO:0000256" key="1">
    <source>
        <dbReference type="SAM" id="SignalP"/>
    </source>
</evidence>
<dbReference type="Gene3D" id="2.60.40.1180">
    <property type="entry name" value="Golgi alpha-mannosidase II"/>
    <property type="match status" value="1"/>
</dbReference>